<name>A0ABT0CUA2_9HYPH</name>
<accession>A0ABT0CUA2</accession>
<dbReference type="SMART" id="SM00345">
    <property type="entry name" value="HTH_GNTR"/>
    <property type="match status" value="1"/>
</dbReference>
<dbReference type="InterPro" id="IPR008920">
    <property type="entry name" value="TF_FadR/GntR_C"/>
</dbReference>
<dbReference type="Gene3D" id="1.20.120.530">
    <property type="entry name" value="GntR ligand-binding domain-like"/>
    <property type="match status" value="1"/>
</dbReference>
<protein>
    <submittedName>
        <fullName evidence="5">FadR family transcriptional regulator</fullName>
    </submittedName>
</protein>
<keyword evidence="2" id="KW-0238">DNA-binding</keyword>
<gene>
    <name evidence="5" type="ORF">MKJ03_00290</name>
</gene>
<dbReference type="Pfam" id="PF07729">
    <property type="entry name" value="FCD"/>
    <property type="match status" value="1"/>
</dbReference>
<keyword evidence="5" id="KW-0614">Plasmid</keyword>
<evidence type="ECO:0000256" key="2">
    <source>
        <dbReference type="ARBA" id="ARBA00023125"/>
    </source>
</evidence>
<evidence type="ECO:0000313" key="5">
    <source>
        <dbReference type="EMBL" id="MCJ8236753.1"/>
    </source>
</evidence>
<dbReference type="PANTHER" id="PTHR43537">
    <property type="entry name" value="TRANSCRIPTIONAL REGULATOR, GNTR FAMILY"/>
    <property type="match status" value="1"/>
</dbReference>
<dbReference type="PRINTS" id="PR00035">
    <property type="entry name" value="HTHGNTR"/>
</dbReference>
<comment type="caution">
    <text evidence="5">The sequence shown here is derived from an EMBL/GenBank/DDBJ whole genome shotgun (WGS) entry which is preliminary data.</text>
</comment>
<evidence type="ECO:0000256" key="1">
    <source>
        <dbReference type="ARBA" id="ARBA00023015"/>
    </source>
</evidence>
<sequence length="249" mass="27548">MEANQRTLAASLLSSARQSRREERDRTLSDTVYEQILAKIVSGEIPVGGKLPTEIELSEGFGVSRPILRQALKQLKIDGVIVSTQGSGSYVQKQPDRAVLTFAPIGSIADIQRTFEFRMAIEGEAAMLAAERRSIEQLALLRQSLDELERCVQQGELGVDADEKFHAIVCSSSDNHYFVSVRTSMHANIITGLNLTRNLSLSKSTERLRLVQAEHEAIYAAIERQDAEAARNAMRAHIDNARKRVFVGG</sequence>
<dbReference type="SUPFAM" id="SSF48008">
    <property type="entry name" value="GntR ligand-binding domain-like"/>
    <property type="match status" value="1"/>
</dbReference>
<dbReference type="Gene3D" id="1.10.10.10">
    <property type="entry name" value="Winged helix-like DNA-binding domain superfamily/Winged helix DNA-binding domain"/>
    <property type="match status" value="1"/>
</dbReference>
<keyword evidence="3" id="KW-0804">Transcription</keyword>
<dbReference type="InterPro" id="IPR036388">
    <property type="entry name" value="WH-like_DNA-bd_sf"/>
</dbReference>
<keyword evidence="1" id="KW-0805">Transcription regulation</keyword>
<dbReference type="CDD" id="cd07377">
    <property type="entry name" value="WHTH_GntR"/>
    <property type="match status" value="1"/>
</dbReference>
<dbReference type="Proteomes" id="UP001522662">
    <property type="component" value="Unassembled WGS sequence"/>
</dbReference>
<reference evidence="5 6" key="1">
    <citation type="submission" date="2022-03" db="EMBL/GenBank/DDBJ databases">
        <title>Rhizobium SSM4.3 sp. nov., isolated from Sediment (Gouqi Island).</title>
        <authorList>
            <person name="Chen G."/>
        </authorList>
    </citation>
    <scope>NUCLEOTIDE SEQUENCE [LARGE SCALE GENOMIC DNA]</scope>
    <source>
        <strain evidence="5 6">SSM4.3</strain>
        <plasmid evidence="5">unnamed</plasmid>
    </source>
</reference>
<evidence type="ECO:0000256" key="3">
    <source>
        <dbReference type="ARBA" id="ARBA00023163"/>
    </source>
</evidence>
<dbReference type="RefSeq" id="WP_229573816.1">
    <property type="nucleotide sequence ID" value="NZ_CP128477.1"/>
</dbReference>
<evidence type="ECO:0000313" key="6">
    <source>
        <dbReference type="Proteomes" id="UP001522662"/>
    </source>
</evidence>
<dbReference type="PROSITE" id="PS50949">
    <property type="entry name" value="HTH_GNTR"/>
    <property type="match status" value="1"/>
</dbReference>
<keyword evidence="6" id="KW-1185">Reference proteome</keyword>
<dbReference type="InterPro" id="IPR036390">
    <property type="entry name" value="WH_DNA-bd_sf"/>
</dbReference>
<dbReference type="InterPro" id="IPR011711">
    <property type="entry name" value="GntR_C"/>
</dbReference>
<feature type="domain" description="HTH gntR-type" evidence="4">
    <location>
        <begin position="26"/>
        <end position="94"/>
    </location>
</feature>
<dbReference type="EMBL" id="JALAYX010000001">
    <property type="protein sequence ID" value="MCJ8236753.1"/>
    <property type="molecule type" value="Genomic_DNA"/>
</dbReference>
<geneLocation type="plasmid" evidence="5">
    <name>unnamed</name>
</geneLocation>
<proteinExistence type="predicted"/>
<dbReference type="Pfam" id="PF00392">
    <property type="entry name" value="GntR"/>
    <property type="match status" value="1"/>
</dbReference>
<evidence type="ECO:0000259" key="4">
    <source>
        <dbReference type="PROSITE" id="PS50949"/>
    </source>
</evidence>
<dbReference type="SMART" id="SM00895">
    <property type="entry name" value="FCD"/>
    <property type="match status" value="1"/>
</dbReference>
<dbReference type="InterPro" id="IPR000524">
    <property type="entry name" value="Tscrpt_reg_HTH_GntR"/>
</dbReference>
<dbReference type="SUPFAM" id="SSF46785">
    <property type="entry name" value="Winged helix' DNA-binding domain"/>
    <property type="match status" value="1"/>
</dbReference>
<organism evidence="5 6">
    <name type="scientific">Peteryoungia algae</name>
    <dbReference type="NCBI Taxonomy" id="2919917"/>
    <lineage>
        <taxon>Bacteria</taxon>
        <taxon>Pseudomonadati</taxon>
        <taxon>Pseudomonadota</taxon>
        <taxon>Alphaproteobacteria</taxon>
        <taxon>Hyphomicrobiales</taxon>
        <taxon>Rhizobiaceae</taxon>
        <taxon>Peteryoungia</taxon>
    </lineage>
</organism>
<dbReference type="PANTHER" id="PTHR43537:SF5">
    <property type="entry name" value="UXU OPERON TRANSCRIPTIONAL REGULATOR"/>
    <property type="match status" value="1"/>
</dbReference>